<protein>
    <submittedName>
        <fullName evidence="2">Uncharacterized protein</fullName>
    </submittedName>
</protein>
<dbReference type="EMBL" id="CP104013">
    <property type="protein sequence ID" value="UYP46890.1"/>
    <property type="molecule type" value="Genomic_DNA"/>
</dbReference>
<gene>
    <name evidence="2" type="ORF">NEF87_003175</name>
</gene>
<evidence type="ECO:0000313" key="3">
    <source>
        <dbReference type="Proteomes" id="UP001208689"/>
    </source>
</evidence>
<keyword evidence="3" id="KW-1185">Reference proteome</keyword>
<keyword evidence="1" id="KW-0472">Membrane</keyword>
<proteinExistence type="predicted"/>
<keyword evidence="1" id="KW-0812">Transmembrane</keyword>
<evidence type="ECO:0000256" key="1">
    <source>
        <dbReference type="SAM" id="Phobius"/>
    </source>
</evidence>
<organism evidence="2 3">
    <name type="scientific">Candidatus Lokiarchaeum ossiferum</name>
    <dbReference type="NCBI Taxonomy" id="2951803"/>
    <lineage>
        <taxon>Archaea</taxon>
        <taxon>Promethearchaeati</taxon>
        <taxon>Promethearchaeota</taxon>
        <taxon>Promethearchaeia</taxon>
        <taxon>Promethearchaeales</taxon>
        <taxon>Promethearchaeaceae</taxon>
        <taxon>Candidatus Lokiarchaeum</taxon>
    </lineage>
</organism>
<accession>A0ABY6HTP1</accession>
<reference evidence="2" key="1">
    <citation type="submission" date="2022-09" db="EMBL/GenBank/DDBJ databases">
        <title>Actin cytoskeleton and complex cell architecture in an #Asgard archaeon.</title>
        <authorList>
            <person name="Ponce Toledo R.I."/>
            <person name="Schleper C."/>
            <person name="Rodrigues Oliveira T."/>
            <person name="Wollweber F."/>
            <person name="Xu J."/>
            <person name="Rittmann S."/>
            <person name="Klingl A."/>
            <person name="Pilhofer M."/>
        </authorList>
    </citation>
    <scope>NUCLEOTIDE SEQUENCE</scope>
    <source>
        <strain evidence="2">B-35</strain>
    </source>
</reference>
<sequence>MRKFGKLKVLLTVFLCLTAIFGPMLFAAAAEESFTLSTGEHKTIALGELNTKHIISVSFVSDNKVHIFLIENREIADFLADKSSMKEETDSGTTGGFEDHKIEYNSDYSLIIRNYDTLSASGSITYEISGGTDFTIIGIIVIVVSALGTIVAIGIRASRGEKVKFNKDHKGNTRVTFE</sequence>
<feature type="transmembrane region" description="Helical" evidence="1">
    <location>
        <begin position="134"/>
        <end position="155"/>
    </location>
</feature>
<evidence type="ECO:0000313" key="2">
    <source>
        <dbReference type="EMBL" id="UYP46890.1"/>
    </source>
</evidence>
<keyword evidence="1" id="KW-1133">Transmembrane helix</keyword>
<dbReference type="Proteomes" id="UP001208689">
    <property type="component" value="Chromosome"/>
</dbReference>
<name>A0ABY6HTP1_9ARCH</name>